<evidence type="ECO:0000256" key="1">
    <source>
        <dbReference type="ARBA" id="ARBA00022741"/>
    </source>
</evidence>
<feature type="domain" description="Protein kinase" evidence="6">
    <location>
        <begin position="82"/>
        <end position="372"/>
    </location>
</feature>
<dbReference type="NCBIfam" id="NF043056">
    <property type="entry name" value="T4SS_LegK1"/>
    <property type="match status" value="1"/>
</dbReference>
<dbReference type="PROSITE" id="PS50011">
    <property type="entry name" value="PROTEIN_KINASE_DOM"/>
    <property type="match status" value="1"/>
</dbReference>
<dbReference type="SUPFAM" id="SSF56112">
    <property type="entry name" value="Protein kinase-like (PK-like)"/>
    <property type="match status" value="1"/>
</dbReference>
<keyword evidence="2 3" id="KW-0067">ATP-binding</keyword>
<dbReference type="SMART" id="SM00220">
    <property type="entry name" value="S_TKc"/>
    <property type="match status" value="1"/>
</dbReference>
<organism evidence="7 8">
    <name type="scientific">Legionella antarctica</name>
    <dbReference type="NCBI Taxonomy" id="2708020"/>
    <lineage>
        <taxon>Bacteria</taxon>
        <taxon>Pseudomonadati</taxon>
        <taxon>Pseudomonadota</taxon>
        <taxon>Gammaproteobacteria</taxon>
        <taxon>Legionellales</taxon>
        <taxon>Legionellaceae</taxon>
        <taxon>Legionella</taxon>
    </lineage>
</organism>
<keyword evidence="5" id="KW-1133">Transmembrane helix</keyword>
<feature type="coiled-coil region" evidence="4">
    <location>
        <begin position="388"/>
        <end position="415"/>
    </location>
</feature>
<accession>A0A6F8T649</accession>
<sequence length="527" mass="60383">MGNTVKTLIIPTMIGELASEKTPLIAALTSFFDTDKMEGVWASHKEYEYTYNDITYQFSFTQSILKRKRKEGKSGVRFDIYDPETTPLGKGGYGIVYPVVGTICFKAEQPILKAGNHRIVKIQDHSVKDYSAEIRKEYKGLIQAGHLHVKPPVFTDGSDGKKSYLIMDLATGVALEKILHPNKRAEISDQIPNLTVSIRLELTIALLNAIKTQILDRKLIHRDIKPWNLLVDLSRSPPTVTVIDYGFNLEEGEQDHRKVGTRAYRSPESFSACPIYSIKSDVYSVGRVLSYLWGDNYRNYYLGHDRDWDYIKNKSENVQLFHDPDIKFFLSKEEQNNIRKYINQMLSDDPNMRSTIEESIAQFSQINLQPYENLNRHRSSELDPDLFKIQLNQQIQAIRNQLRRLQIKEGNLRQRGYVDAADTMQNLIDELSINTELLARKPESSILLGYRRCCLQEINTAKSKVQNHRDSWWLVAEVATAIGLLGVGYLIAIGINYINTNRVGLFSQTESTQLIDEVKDFIIDFDS</sequence>
<name>A0A6F8T649_9GAMM</name>
<keyword evidence="8" id="KW-1185">Reference proteome</keyword>
<dbReference type="PANTHER" id="PTHR44167:SF24">
    <property type="entry name" value="SERINE_THREONINE-PROTEIN KINASE CHK2"/>
    <property type="match status" value="1"/>
</dbReference>
<evidence type="ECO:0000256" key="3">
    <source>
        <dbReference type="PROSITE-ProRule" id="PRU10141"/>
    </source>
</evidence>
<dbReference type="InterPro" id="IPR011009">
    <property type="entry name" value="Kinase-like_dom_sf"/>
</dbReference>
<keyword evidence="5" id="KW-0812">Transmembrane</keyword>
<keyword evidence="4" id="KW-0175">Coiled coil</keyword>
<dbReference type="InterPro" id="IPR049986">
    <property type="entry name" value="T4SS_LegK1"/>
</dbReference>
<proteinExistence type="predicted"/>
<keyword evidence="7" id="KW-0808">Transferase</keyword>
<evidence type="ECO:0000259" key="6">
    <source>
        <dbReference type="PROSITE" id="PS50011"/>
    </source>
</evidence>
<evidence type="ECO:0000313" key="7">
    <source>
        <dbReference type="EMBL" id="BCA95627.1"/>
    </source>
</evidence>
<dbReference type="EMBL" id="AP022839">
    <property type="protein sequence ID" value="BCA95627.1"/>
    <property type="molecule type" value="Genomic_DNA"/>
</dbReference>
<evidence type="ECO:0000256" key="4">
    <source>
        <dbReference type="SAM" id="Coils"/>
    </source>
</evidence>
<dbReference type="InterPro" id="IPR008271">
    <property type="entry name" value="Ser/Thr_kinase_AS"/>
</dbReference>
<keyword evidence="7" id="KW-0418">Kinase</keyword>
<gene>
    <name evidence="7" type="primary">legK1</name>
    <name evidence="7" type="ORF">TUM19329_19880</name>
</gene>
<dbReference type="Proteomes" id="UP000502894">
    <property type="component" value="Chromosome"/>
</dbReference>
<dbReference type="KEGG" id="lant:TUM19329_19880"/>
<dbReference type="Pfam" id="PF00069">
    <property type="entry name" value="Pkinase"/>
    <property type="match status" value="1"/>
</dbReference>
<feature type="binding site" evidence="3">
    <location>
        <position position="121"/>
    </location>
    <ligand>
        <name>ATP</name>
        <dbReference type="ChEBI" id="CHEBI:30616"/>
    </ligand>
</feature>
<reference evidence="7" key="1">
    <citation type="journal article" date="2020" name="Microbiol. Resour. Announc.">
        <title>Complete Genome Sequence of Novel Psychrotolerant Legionella Strain TUM19329, Isolated from Antarctic Lake Sediment.</title>
        <authorList>
            <person name="Shimada S."/>
            <person name="Nakai R."/>
            <person name="Aoki K."/>
            <person name="Shimoeda N."/>
            <person name="Ohno G."/>
            <person name="Miyazaki Y."/>
            <person name="Kudoh S."/>
            <person name="Imura S."/>
            <person name="Watanabe K."/>
            <person name="Ishii Y."/>
            <person name="Tateda K."/>
        </authorList>
    </citation>
    <scope>NUCLEOTIDE SEQUENCE [LARGE SCALE GENOMIC DNA]</scope>
    <source>
        <strain evidence="7">TUM19329</strain>
    </source>
</reference>
<keyword evidence="1 3" id="KW-0547">Nucleotide-binding</keyword>
<dbReference type="Gene3D" id="1.10.510.10">
    <property type="entry name" value="Transferase(Phosphotransferase) domain 1"/>
    <property type="match status" value="1"/>
</dbReference>
<dbReference type="PROSITE" id="PS00107">
    <property type="entry name" value="PROTEIN_KINASE_ATP"/>
    <property type="match status" value="1"/>
</dbReference>
<evidence type="ECO:0000256" key="5">
    <source>
        <dbReference type="SAM" id="Phobius"/>
    </source>
</evidence>
<dbReference type="PANTHER" id="PTHR44167">
    <property type="entry name" value="OVARIAN-SPECIFIC SERINE/THREONINE-PROTEIN KINASE LOK-RELATED"/>
    <property type="match status" value="1"/>
</dbReference>
<dbReference type="GO" id="GO:0004674">
    <property type="term" value="F:protein serine/threonine kinase activity"/>
    <property type="evidence" value="ECO:0007669"/>
    <property type="project" value="UniProtKB-KW"/>
</dbReference>
<keyword evidence="5" id="KW-0472">Membrane</keyword>
<evidence type="ECO:0000256" key="2">
    <source>
        <dbReference type="ARBA" id="ARBA00022840"/>
    </source>
</evidence>
<dbReference type="InterPro" id="IPR017441">
    <property type="entry name" value="Protein_kinase_ATP_BS"/>
</dbReference>
<dbReference type="GO" id="GO:0005524">
    <property type="term" value="F:ATP binding"/>
    <property type="evidence" value="ECO:0007669"/>
    <property type="project" value="UniProtKB-UniRule"/>
</dbReference>
<feature type="transmembrane region" description="Helical" evidence="5">
    <location>
        <begin position="472"/>
        <end position="498"/>
    </location>
</feature>
<dbReference type="SMR" id="A0A6F8T649"/>
<dbReference type="PROSITE" id="PS00108">
    <property type="entry name" value="PROTEIN_KINASE_ST"/>
    <property type="match status" value="1"/>
</dbReference>
<evidence type="ECO:0000313" key="8">
    <source>
        <dbReference type="Proteomes" id="UP000502894"/>
    </source>
</evidence>
<protein>
    <submittedName>
        <fullName evidence="7">Serine/threonine protein kinase</fullName>
    </submittedName>
</protein>
<dbReference type="InterPro" id="IPR000719">
    <property type="entry name" value="Prot_kinase_dom"/>
</dbReference>
<dbReference type="RefSeq" id="WP_173237188.1">
    <property type="nucleotide sequence ID" value="NZ_AP022839.1"/>
</dbReference>
<keyword evidence="7" id="KW-0723">Serine/threonine-protein kinase</keyword>
<dbReference type="AlphaFoldDB" id="A0A6F8T649"/>